<reference evidence="2" key="1">
    <citation type="submission" date="2023-04" db="EMBL/GenBank/DDBJ databases">
        <authorList>
            <consortium name="ELIXIR-Norway"/>
        </authorList>
    </citation>
    <scope>NUCLEOTIDE SEQUENCE [LARGE SCALE GENOMIC DNA]</scope>
</reference>
<feature type="region of interest" description="Disordered" evidence="1">
    <location>
        <begin position="1"/>
        <end position="170"/>
    </location>
</feature>
<dbReference type="EMBL" id="OX459959">
    <property type="protein sequence ID" value="CAI9164780.1"/>
    <property type="molecule type" value="Genomic_DNA"/>
</dbReference>
<evidence type="ECO:0000256" key="1">
    <source>
        <dbReference type="SAM" id="MobiDB-lite"/>
    </source>
</evidence>
<protein>
    <submittedName>
        <fullName evidence="2">Uncharacterized protein</fullName>
    </submittedName>
</protein>
<name>A0ABN8YUH9_RANTA</name>
<gene>
    <name evidence="2" type="ORF">MRATA1EN1_LOCUS13742</name>
</gene>
<dbReference type="Proteomes" id="UP001176941">
    <property type="component" value="Chromosome 23"/>
</dbReference>
<keyword evidence="3" id="KW-1185">Reference proteome</keyword>
<evidence type="ECO:0000313" key="2">
    <source>
        <dbReference type="EMBL" id="CAI9164780.1"/>
    </source>
</evidence>
<feature type="compositionally biased region" description="Basic and acidic residues" evidence="1">
    <location>
        <begin position="69"/>
        <end position="78"/>
    </location>
</feature>
<proteinExistence type="predicted"/>
<evidence type="ECO:0000313" key="3">
    <source>
        <dbReference type="Proteomes" id="UP001176941"/>
    </source>
</evidence>
<feature type="compositionally biased region" description="Gly residues" evidence="1">
    <location>
        <begin position="79"/>
        <end position="88"/>
    </location>
</feature>
<sequence length="229" mass="24371">MKGPRPAAQTVVFARPRPSPPWPEAGSPTAGRPSRSFTPVEQKERGRRQKRGVGGPRPAGLPAQPATPRDARALDRFGGRGGGLGGADPGPLPTSGAPCPTHPLPDARGEARPSAGRRRARAEVRRRPSPRPAALGGAGGPRSVVLRGARPRREAGRPVQRSALSRGEWEAPVRAAVSRASLMCPLAERSAQHRLRDALGEEPRRKLHVAQVEKLIPVKLQLSKLHALV</sequence>
<organism evidence="2 3">
    <name type="scientific">Rangifer tarandus platyrhynchus</name>
    <name type="common">Svalbard reindeer</name>
    <dbReference type="NCBI Taxonomy" id="3082113"/>
    <lineage>
        <taxon>Eukaryota</taxon>
        <taxon>Metazoa</taxon>
        <taxon>Chordata</taxon>
        <taxon>Craniata</taxon>
        <taxon>Vertebrata</taxon>
        <taxon>Euteleostomi</taxon>
        <taxon>Mammalia</taxon>
        <taxon>Eutheria</taxon>
        <taxon>Laurasiatheria</taxon>
        <taxon>Artiodactyla</taxon>
        <taxon>Ruminantia</taxon>
        <taxon>Pecora</taxon>
        <taxon>Cervidae</taxon>
        <taxon>Odocoileinae</taxon>
        <taxon>Rangifer</taxon>
    </lineage>
</organism>
<accession>A0ABN8YUH9</accession>